<dbReference type="PANTHER" id="PTHR43619:SF2">
    <property type="entry name" value="S-ADENOSYL-L-METHIONINE-DEPENDENT METHYLTRANSFERASES SUPERFAMILY PROTEIN"/>
    <property type="match status" value="1"/>
</dbReference>
<comment type="function">
    <text evidence="1 6">Exhibits S-adenosyl-L-methionine-dependent methyltransferase activity.</text>
</comment>
<proteinExistence type="inferred from homology"/>
<gene>
    <name evidence="7" type="ORF">MQN93_11565</name>
</gene>
<dbReference type="InterPro" id="IPR029063">
    <property type="entry name" value="SAM-dependent_MTases_sf"/>
</dbReference>
<dbReference type="InterPro" id="IPR011610">
    <property type="entry name" value="SAM_mthyl_Trfase_ML2640-like"/>
</dbReference>
<protein>
    <recommendedName>
        <fullName evidence="6">S-adenosyl-L-methionine-dependent methyltransferase</fullName>
        <ecNumber evidence="6">2.1.1.-</ecNumber>
    </recommendedName>
</protein>
<evidence type="ECO:0000256" key="5">
    <source>
        <dbReference type="ARBA" id="ARBA00022691"/>
    </source>
</evidence>
<keyword evidence="5 6" id="KW-0949">S-adenosyl-L-methionine</keyword>
<evidence type="ECO:0000313" key="8">
    <source>
        <dbReference type="Proteomes" id="UP001165270"/>
    </source>
</evidence>
<dbReference type="PANTHER" id="PTHR43619">
    <property type="entry name" value="S-ADENOSYL-L-METHIONINE-DEPENDENT METHYLTRANSFERASE YKTD-RELATED"/>
    <property type="match status" value="1"/>
</dbReference>
<dbReference type="GO" id="GO:0032259">
    <property type="term" value="P:methylation"/>
    <property type="evidence" value="ECO:0007669"/>
    <property type="project" value="UniProtKB-KW"/>
</dbReference>
<keyword evidence="8" id="KW-1185">Reference proteome</keyword>
<comment type="caution">
    <text evidence="7">The sequence shown here is derived from an EMBL/GenBank/DDBJ whole genome shotgun (WGS) entry which is preliminary data.</text>
</comment>
<dbReference type="Gene3D" id="3.40.50.150">
    <property type="entry name" value="Vaccinia Virus protein VP39"/>
    <property type="match status" value="1"/>
</dbReference>
<dbReference type="NCBIfam" id="TIGR00027">
    <property type="entry name" value="mthyl_TIGR00027"/>
    <property type="match status" value="1"/>
</dbReference>
<dbReference type="InterPro" id="IPR007213">
    <property type="entry name" value="Ppm1/Ppm2/Tcmp"/>
</dbReference>
<dbReference type="RefSeq" id="WP_242709419.1">
    <property type="nucleotide sequence ID" value="NZ_JALDAX010000004.1"/>
</dbReference>
<keyword evidence="4" id="KW-0808">Transferase</keyword>
<evidence type="ECO:0000256" key="2">
    <source>
        <dbReference type="ARBA" id="ARBA00008138"/>
    </source>
</evidence>
<keyword evidence="3 6" id="KW-0489">Methyltransferase</keyword>
<evidence type="ECO:0000256" key="6">
    <source>
        <dbReference type="RuleBase" id="RU362030"/>
    </source>
</evidence>
<dbReference type="Pfam" id="PF04072">
    <property type="entry name" value="LCM"/>
    <property type="match status" value="1"/>
</dbReference>
<sequence>MTDGTGEVAAEHTAVRVALWRALHLRADPPPYVIEDEVGLRLAGPGAGPGEDWRERPDMDVVGTRRMRASIVARARFVEDLVVERAGEGLDQYVVLGAGLDTFAQRRPDVGAGGLRVFEVDQAGPQEWKRRRLEELGFGVPEWLRLVPVDFEGDWWGQLLAGGLDPGRPAVVASAGVTMYLTPEAIRTTFRLVASLAPGSTLVSTFLRPVEDVEPEEQPRLRTAMKGAEAAGTPFRTFYRPPEILALAHETGFRKARHVSAADLEKRYFAGRVDGLRPSRGEELLVADV</sequence>
<name>A0ABS9XE58_9ACTN</name>
<accession>A0ABS9XE58</accession>
<organism evidence="7 8">
    <name type="scientific">Streptomyces spinosisporus</name>
    <dbReference type="NCBI Taxonomy" id="2927582"/>
    <lineage>
        <taxon>Bacteria</taxon>
        <taxon>Bacillati</taxon>
        <taxon>Actinomycetota</taxon>
        <taxon>Actinomycetes</taxon>
        <taxon>Kitasatosporales</taxon>
        <taxon>Streptomycetaceae</taxon>
        <taxon>Streptomyces</taxon>
    </lineage>
</organism>
<reference evidence="7" key="1">
    <citation type="submission" date="2022-03" db="EMBL/GenBank/DDBJ databases">
        <title>Streptomyces 7R015 and 7R016 isolated from Barleria lupulina in Thailand.</title>
        <authorList>
            <person name="Kanchanasin P."/>
            <person name="Phongsopitanun W."/>
            <person name="Tanasupawat S."/>
        </authorList>
    </citation>
    <scope>NUCLEOTIDE SEQUENCE</scope>
    <source>
        <strain evidence="7">7R016</strain>
    </source>
</reference>
<evidence type="ECO:0000313" key="7">
    <source>
        <dbReference type="EMBL" id="MCI3240362.1"/>
    </source>
</evidence>
<evidence type="ECO:0000256" key="3">
    <source>
        <dbReference type="ARBA" id="ARBA00022603"/>
    </source>
</evidence>
<evidence type="ECO:0000256" key="4">
    <source>
        <dbReference type="ARBA" id="ARBA00022679"/>
    </source>
</evidence>
<comment type="similarity">
    <text evidence="2 6">Belongs to the UPF0677 family.</text>
</comment>
<dbReference type="EC" id="2.1.1.-" evidence="6"/>
<dbReference type="Proteomes" id="UP001165270">
    <property type="component" value="Unassembled WGS sequence"/>
</dbReference>
<evidence type="ECO:0000256" key="1">
    <source>
        <dbReference type="ARBA" id="ARBA00003907"/>
    </source>
</evidence>
<dbReference type="GO" id="GO:0008168">
    <property type="term" value="F:methyltransferase activity"/>
    <property type="evidence" value="ECO:0007669"/>
    <property type="project" value="UniProtKB-KW"/>
</dbReference>
<dbReference type="EMBL" id="JALDAX010000004">
    <property type="protein sequence ID" value="MCI3240362.1"/>
    <property type="molecule type" value="Genomic_DNA"/>
</dbReference>
<dbReference type="SUPFAM" id="SSF53335">
    <property type="entry name" value="S-adenosyl-L-methionine-dependent methyltransferases"/>
    <property type="match status" value="1"/>
</dbReference>